<accession>C6HUY2</accession>
<name>C6HUY2_9BACT</name>
<evidence type="ECO:0000313" key="2">
    <source>
        <dbReference type="EMBL" id="EES53593.1"/>
    </source>
</evidence>
<organism evidence="2 3">
    <name type="scientific">Leptospirillum ferrodiazotrophum</name>
    <dbReference type="NCBI Taxonomy" id="412449"/>
    <lineage>
        <taxon>Bacteria</taxon>
        <taxon>Pseudomonadati</taxon>
        <taxon>Nitrospirota</taxon>
        <taxon>Nitrospiria</taxon>
        <taxon>Nitrospirales</taxon>
        <taxon>Nitrospiraceae</taxon>
        <taxon>Leptospirillum</taxon>
    </lineage>
</organism>
<keyword evidence="3" id="KW-1185">Reference proteome</keyword>
<reference evidence="2 3" key="1">
    <citation type="journal article" date="2009" name="Appl. Environ. Microbiol.">
        <title>Community genomic and proteomic analyses of chemoautotrophic iron-oxidizing "Leptospirillum rubarum" (Group II) and "Leptospirillum ferrodiazotrophum" (Group III) bacteria in acid mine drainage biofilms.</title>
        <authorList>
            <person name="Goltsman D.S."/>
            <person name="Denef V.J."/>
            <person name="Singer S.W."/>
            <person name="VerBerkmoes N.C."/>
            <person name="Lefsrud M."/>
            <person name="Mueller R.S."/>
            <person name="Dick G.J."/>
            <person name="Sun C.L."/>
            <person name="Wheeler K.E."/>
            <person name="Zemla A."/>
            <person name="Baker B.J."/>
            <person name="Hauser L."/>
            <person name="Land M."/>
            <person name="Shah M.B."/>
            <person name="Thelen M.P."/>
            <person name="Hettich R.L."/>
            <person name="Banfield J.F."/>
        </authorList>
    </citation>
    <scope>NUCLEOTIDE SEQUENCE [LARGE SCALE GENOMIC DNA]</scope>
</reference>
<dbReference type="InterPro" id="IPR048089">
    <property type="entry name" value="McdA"/>
</dbReference>
<dbReference type="SUPFAM" id="SSF52540">
    <property type="entry name" value="P-loop containing nucleoside triphosphate hydrolases"/>
    <property type="match status" value="1"/>
</dbReference>
<dbReference type="EMBL" id="GG693859">
    <property type="protein sequence ID" value="EES53593.1"/>
    <property type="molecule type" value="Genomic_DNA"/>
</dbReference>
<dbReference type="Gene3D" id="3.40.50.300">
    <property type="entry name" value="P-loop containing nucleotide triphosphate hydrolases"/>
    <property type="match status" value="1"/>
</dbReference>
<dbReference type="AlphaFoldDB" id="C6HUY2"/>
<dbReference type="CDD" id="cd02042">
    <property type="entry name" value="ParAB_family"/>
    <property type="match status" value="1"/>
</dbReference>
<proteinExistence type="predicted"/>
<dbReference type="InterPro" id="IPR050678">
    <property type="entry name" value="DNA_Partitioning_ATPase"/>
</dbReference>
<dbReference type="NCBIfam" id="NF041546">
    <property type="entry name" value="ParA_partition"/>
    <property type="match status" value="1"/>
</dbReference>
<sequence>MIIVVANQKGGCGKTTTSMNLAGVFAQRGMEVLLVDADPQGSAMKWRGLSQGAFPVGVIALPMPVLDQELPRLAKKYDLVLVDSPPGMETITRSALVVADLTIVPLQPSPLDLWSGTEIVSLIRRAEQLNRGLVTRLLLNRKIQGTRLSRESVDALQEFPYPLFETAIYQRIALAEAVTAGKTIVDFFPEGPSAGEYKALAEEILSLNLGGTP</sequence>
<protein>
    <submittedName>
        <fullName evidence="2">Cobyrinic acid a,c-diamide synthase</fullName>
    </submittedName>
</protein>
<feature type="domain" description="CobQ/CobB/MinD/ParA nucleotide binding" evidence="1">
    <location>
        <begin position="3"/>
        <end position="184"/>
    </location>
</feature>
<evidence type="ECO:0000259" key="1">
    <source>
        <dbReference type="Pfam" id="PF01656"/>
    </source>
</evidence>
<dbReference type="PANTHER" id="PTHR13696:SF96">
    <property type="entry name" value="COBQ_COBB_MIND_PARA NUCLEOTIDE BINDING DOMAIN-CONTAINING PROTEIN"/>
    <property type="match status" value="1"/>
</dbReference>
<dbReference type="Pfam" id="PF01656">
    <property type="entry name" value="CbiA"/>
    <property type="match status" value="1"/>
</dbReference>
<gene>
    <name evidence="2" type="ORF">UBAL3_74420050</name>
</gene>
<dbReference type="PANTHER" id="PTHR13696">
    <property type="entry name" value="P-LOOP CONTAINING NUCLEOSIDE TRIPHOSPHATE HYDROLASE"/>
    <property type="match status" value="1"/>
</dbReference>
<dbReference type="Proteomes" id="UP000009374">
    <property type="component" value="Unassembled WGS sequence"/>
</dbReference>
<dbReference type="InterPro" id="IPR002586">
    <property type="entry name" value="CobQ/CobB/MinD/ParA_Nub-bd_dom"/>
</dbReference>
<dbReference type="PIRSF" id="PIRSF009320">
    <property type="entry name" value="Nuc_binding_HP_1000"/>
    <property type="match status" value="1"/>
</dbReference>
<evidence type="ECO:0000313" key="3">
    <source>
        <dbReference type="Proteomes" id="UP000009374"/>
    </source>
</evidence>
<dbReference type="InterPro" id="IPR027417">
    <property type="entry name" value="P-loop_NTPase"/>
</dbReference>